<accession>A0ABD0JTR1</accession>
<sequence length="76" mass="8488">MEWRRGNLHVSAHSGDSRTDTSTCRSAAYNHAPSKRQQTQPYAAQQVCQQVPRRYLSCILSFGYPASLSSGNVLLF</sequence>
<evidence type="ECO:0000313" key="3">
    <source>
        <dbReference type="Proteomes" id="UP001519460"/>
    </source>
</evidence>
<evidence type="ECO:0000256" key="1">
    <source>
        <dbReference type="SAM" id="MobiDB-lite"/>
    </source>
</evidence>
<feature type="region of interest" description="Disordered" evidence="1">
    <location>
        <begin position="1"/>
        <end position="42"/>
    </location>
</feature>
<reference evidence="2 3" key="1">
    <citation type="journal article" date="2023" name="Sci. Data">
        <title>Genome assembly of the Korean intertidal mud-creeper Batillaria attramentaria.</title>
        <authorList>
            <person name="Patra A.K."/>
            <person name="Ho P.T."/>
            <person name="Jun S."/>
            <person name="Lee S.J."/>
            <person name="Kim Y."/>
            <person name="Won Y.J."/>
        </authorList>
    </citation>
    <scope>NUCLEOTIDE SEQUENCE [LARGE SCALE GENOMIC DNA]</scope>
    <source>
        <strain evidence="2">Wonlab-2016</strain>
    </source>
</reference>
<organism evidence="2 3">
    <name type="scientific">Batillaria attramentaria</name>
    <dbReference type="NCBI Taxonomy" id="370345"/>
    <lineage>
        <taxon>Eukaryota</taxon>
        <taxon>Metazoa</taxon>
        <taxon>Spiralia</taxon>
        <taxon>Lophotrochozoa</taxon>
        <taxon>Mollusca</taxon>
        <taxon>Gastropoda</taxon>
        <taxon>Caenogastropoda</taxon>
        <taxon>Sorbeoconcha</taxon>
        <taxon>Cerithioidea</taxon>
        <taxon>Batillariidae</taxon>
        <taxon>Batillaria</taxon>
    </lineage>
</organism>
<dbReference type="EMBL" id="JACVVK020000335">
    <property type="protein sequence ID" value="KAK7478035.1"/>
    <property type="molecule type" value="Genomic_DNA"/>
</dbReference>
<comment type="caution">
    <text evidence="2">The sequence shown here is derived from an EMBL/GenBank/DDBJ whole genome shotgun (WGS) entry which is preliminary data.</text>
</comment>
<name>A0ABD0JTR1_9CAEN</name>
<dbReference type="Proteomes" id="UP001519460">
    <property type="component" value="Unassembled WGS sequence"/>
</dbReference>
<keyword evidence="3" id="KW-1185">Reference proteome</keyword>
<dbReference type="AlphaFoldDB" id="A0ABD0JTR1"/>
<gene>
    <name evidence="2" type="ORF">BaRGS_00030711</name>
</gene>
<proteinExistence type="predicted"/>
<evidence type="ECO:0000313" key="2">
    <source>
        <dbReference type="EMBL" id="KAK7478035.1"/>
    </source>
</evidence>
<protein>
    <submittedName>
        <fullName evidence="2">Uncharacterized protein</fullName>
    </submittedName>
</protein>